<dbReference type="GO" id="GO:0005886">
    <property type="term" value="C:plasma membrane"/>
    <property type="evidence" value="ECO:0007669"/>
    <property type="project" value="UniProtKB-SubCell"/>
</dbReference>
<feature type="transmembrane region" description="Helical" evidence="8">
    <location>
        <begin position="30"/>
        <end position="51"/>
    </location>
</feature>
<feature type="transmembrane region" description="Helical" evidence="8">
    <location>
        <begin position="493"/>
        <end position="512"/>
    </location>
</feature>
<feature type="domain" description="Major facilitator superfamily (MFS) profile" evidence="9">
    <location>
        <begin position="30"/>
        <end position="514"/>
    </location>
</feature>
<keyword evidence="3" id="KW-1003">Cell membrane</keyword>
<reference evidence="10" key="1">
    <citation type="submission" date="2016-08" db="EMBL/GenBank/DDBJ databases">
        <authorList>
            <person name="Seilhamer J.J."/>
        </authorList>
    </citation>
    <scope>NUCLEOTIDE SEQUENCE</scope>
    <source>
        <strain evidence="10">86-1</strain>
    </source>
</reference>
<sequence length="523" mass="54071">MNTDTPDTHRASPPNAPVRKSLSKAARWRVLMAVMVAWLPIAMDMTILHIAVPSLTLSLQATGTEILWIIDIYPLIMASLLVPMGTQGDRIGPRALLLVGLAIFLVASLAAAFSPTARFLIMSRALLAVGAAMIVPSVLAIIRITFEDWKERAMALGIWGTVSTVAAAMGPLAGGILLEHFWWGSVFLINVPIILGILPLAAMLLPKPQVKTRGSWPIGQALTLAAGLMGTVYAVKAVFKQGASLLLCGGALVCGVTLLTLFVRRQLTAATPMLDLGLFRLPAIRVGLVTALVVSGALAGVELTIAQELQFVLGRTPLQAGIFMLPIMAASAVGGPLAGKLVVFGGLRKVCTLSLLAAGASLAGLGLASFHDAGWLVASYMVVLGLSLSIGLTASSIAIMGSVPPEKGGAAGSIEALGYDLGAGLGITGFGVLLAANYSSALRLPEQLRQSLPHGVADSISDTMVAAELAGGEQGRIIAEAGQAAFSAAHSTVLLSAAFLVCLLGIWVFNGLRNYTPGEQGKT</sequence>
<dbReference type="InterPro" id="IPR036259">
    <property type="entry name" value="MFS_trans_sf"/>
</dbReference>
<evidence type="ECO:0000256" key="2">
    <source>
        <dbReference type="ARBA" id="ARBA00022448"/>
    </source>
</evidence>
<comment type="subcellular location">
    <subcellularLocation>
        <location evidence="1">Cell membrane</location>
        <topology evidence="1">Multi-pass membrane protein</topology>
    </subcellularLocation>
</comment>
<dbReference type="PROSITE" id="PS50850">
    <property type="entry name" value="MFS"/>
    <property type="match status" value="1"/>
</dbReference>
<keyword evidence="5 8" id="KW-1133">Transmembrane helix</keyword>
<keyword evidence="4 8" id="KW-0812">Transmembrane</keyword>
<feature type="transmembrane region" description="Helical" evidence="8">
    <location>
        <begin position="154"/>
        <end position="176"/>
    </location>
</feature>
<dbReference type="AlphaFoldDB" id="A0A212L4L1"/>
<feature type="transmembrane region" description="Helical" evidence="8">
    <location>
        <begin position="350"/>
        <end position="371"/>
    </location>
</feature>
<dbReference type="InterPro" id="IPR020846">
    <property type="entry name" value="MFS_dom"/>
</dbReference>
<dbReference type="Pfam" id="PF07690">
    <property type="entry name" value="MFS_1"/>
    <property type="match status" value="1"/>
</dbReference>
<evidence type="ECO:0000313" key="10">
    <source>
        <dbReference type="EMBL" id="SCM72503.1"/>
    </source>
</evidence>
<evidence type="ECO:0000256" key="7">
    <source>
        <dbReference type="SAM" id="MobiDB-lite"/>
    </source>
</evidence>
<evidence type="ECO:0000256" key="5">
    <source>
        <dbReference type="ARBA" id="ARBA00022989"/>
    </source>
</evidence>
<feature type="transmembrane region" description="Helical" evidence="8">
    <location>
        <begin position="182"/>
        <end position="205"/>
    </location>
</feature>
<proteinExistence type="predicted"/>
<keyword evidence="6 8" id="KW-0472">Membrane</keyword>
<evidence type="ECO:0000259" key="9">
    <source>
        <dbReference type="PROSITE" id="PS50850"/>
    </source>
</evidence>
<feature type="transmembrane region" description="Helical" evidence="8">
    <location>
        <begin position="241"/>
        <end position="263"/>
    </location>
</feature>
<dbReference type="EMBL" id="FMJC01000002">
    <property type="protein sequence ID" value="SCM72503.1"/>
    <property type="molecule type" value="Genomic_DNA"/>
</dbReference>
<accession>A0A212L4L1</accession>
<dbReference type="SUPFAM" id="SSF103473">
    <property type="entry name" value="MFS general substrate transporter"/>
    <property type="match status" value="1"/>
</dbReference>
<gene>
    <name evidence="10" type="primary">smvA</name>
    <name evidence="10" type="ORF">KL86DES1_20660</name>
</gene>
<dbReference type="InterPro" id="IPR011701">
    <property type="entry name" value="MFS"/>
</dbReference>
<feature type="transmembrane region" description="Helical" evidence="8">
    <location>
        <begin position="416"/>
        <end position="436"/>
    </location>
</feature>
<feature type="transmembrane region" description="Helical" evidence="8">
    <location>
        <begin position="217"/>
        <end position="235"/>
    </location>
</feature>
<dbReference type="PANTHER" id="PTHR42718:SF47">
    <property type="entry name" value="METHYL VIOLOGEN RESISTANCE PROTEIN SMVA"/>
    <property type="match status" value="1"/>
</dbReference>
<dbReference type="CDD" id="cd17321">
    <property type="entry name" value="MFS_MMR_MDR_like"/>
    <property type="match status" value="1"/>
</dbReference>
<dbReference type="GO" id="GO:0022857">
    <property type="term" value="F:transmembrane transporter activity"/>
    <property type="evidence" value="ECO:0007669"/>
    <property type="project" value="InterPro"/>
</dbReference>
<feature type="transmembrane region" description="Helical" evidence="8">
    <location>
        <begin position="377"/>
        <end position="404"/>
    </location>
</feature>
<feature type="compositionally biased region" description="Basic and acidic residues" evidence="7">
    <location>
        <begin position="1"/>
        <end position="10"/>
    </location>
</feature>
<organism evidence="10">
    <name type="scientific">uncultured Desulfovibrio sp</name>
    <dbReference type="NCBI Taxonomy" id="167968"/>
    <lineage>
        <taxon>Bacteria</taxon>
        <taxon>Pseudomonadati</taxon>
        <taxon>Thermodesulfobacteriota</taxon>
        <taxon>Desulfovibrionia</taxon>
        <taxon>Desulfovibrionales</taxon>
        <taxon>Desulfovibrionaceae</taxon>
        <taxon>Desulfovibrio</taxon>
        <taxon>environmental samples</taxon>
    </lineage>
</organism>
<feature type="transmembrane region" description="Helical" evidence="8">
    <location>
        <begin position="66"/>
        <end position="83"/>
    </location>
</feature>
<dbReference type="Gene3D" id="1.20.1250.20">
    <property type="entry name" value="MFS general substrate transporter like domains"/>
    <property type="match status" value="2"/>
</dbReference>
<feature type="region of interest" description="Disordered" evidence="7">
    <location>
        <begin position="1"/>
        <end position="20"/>
    </location>
</feature>
<evidence type="ECO:0000256" key="3">
    <source>
        <dbReference type="ARBA" id="ARBA00022475"/>
    </source>
</evidence>
<protein>
    <submittedName>
        <fullName evidence="10">Methyl viologen resistance protein SmvA</fullName>
    </submittedName>
</protein>
<keyword evidence="2" id="KW-0813">Transport</keyword>
<evidence type="ECO:0000256" key="8">
    <source>
        <dbReference type="SAM" id="Phobius"/>
    </source>
</evidence>
<evidence type="ECO:0000256" key="6">
    <source>
        <dbReference type="ARBA" id="ARBA00023136"/>
    </source>
</evidence>
<name>A0A212L4L1_9BACT</name>
<feature type="transmembrane region" description="Helical" evidence="8">
    <location>
        <begin position="119"/>
        <end position="142"/>
    </location>
</feature>
<feature type="transmembrane region" description="Helical" evidence="8">
    <location>
        <begin position="318"/>
        <end position="338"/>
    </location>
</feature>
<feature type="transmembrane region" description="Helical" evidence="8">
    <location>
        <begin position="95"/>
        <end position="113"/>
    </location>
</feature>
<evidence type="ECO:0000256" key="1">
    <source>
        <dbReference type="ARBA" id="ARBA00004651"/>
    </source>
</evidence>
<feature type="transmembrane region" description="Helical" evidence="8">
    <location>
        <begin position="284"/>
        <end position="306"/>
    </location>
</feature>
<dbReference type="PANTHER" id="PTHR42718">
    <property type="entry name" value="MAJOR FACILITATOR SUPERFAMILY MULTIDRUG TRANSPORTER MFSC"/>
    <property type="match status" value="1"/>
</dbReference>
<dbReference type="RefSeq" id="WP_179980241.1">
    <property type="nucleotide sequence ID" value="NZ_LT608333.1"/>
</dbReference>
<evidence type="ECO:0000256" key="4">
    <source>
        <dbReference type="ARBA" id="ARBA00022692"/>
    </source>
</evidence>